<organism evidence="4 5">
    <name type="scientific">Vitis vinifera</name>
    <name type="common">Grape</name>
    <dbReference type="NCBI Taxonomy" id="29760"/>
    <lineage>
        <taxon>Eukaryota</taxon>
        <taxon>Viridiplantae</taxon>
        <taxon>Streptophyta</taxon>
        <taxon>Embryophyta</taxon>
        <taxon>Tracheophyta</taxon>
        <taxon>Spermatophyta</taxon>
        <taxon>Magnoliopsida</taxon>
        <taxon>eudicotyledons</taxon>
        <taxon>Gunneridae</taxon>
        <taxon>Pentapetalae</taxon>
        <taxon>rosids</taxon>
        <taxon>Vitales</taxon>
        <taxon>Vitaceae</taxon>
        <taxon>Viteae</taxon>
        <taxon>Vitis</taxon>
    </lineage>
</organism>
<keyword evidence="2" id="KW-0677">Repeat</keyword>
<evidence type="ECO:0000313" key="5">
    <source>
        <dbReference type="Proteomes" id="UP000288805"/>
    </source>
</evidence>
<comment type="similarity">
    <text evidence="1">Belongs to the PPR family. P subfamily.</text>
</comment>
<reference evidence="4 5" key="1">
    <citation type="journal article" date="2018" name="PLoS Genet.">
        <title>Population sequencing reveals clonal diversity and ancestral inbreeding in the grapevine cultivar Chardonnay.</title>
        <authorList>
            <person name="Roach M.J."/>
            <person name="Johnson D.L."/>
            <person name="Bohlmann J."/>
            <person name="van Vuuren H.J."/>
            <person name="Jones S.J."/>
            <person name="Pretorius I.S."/>
            <person name="Schmidt S.A."/>
            <person name="Borneman A.R."/>
        </authorList>
    </citation>
    <scope>NUCLEOTIDE SEQUENCE [LARGE SCALE GENOMIC DNA]</scope>
    <source>
        <strain evidence="5">cv. Chardonnay</strain>
        <tissue evidence="4">Leaf</tissue>
    </source>
</reference>
<protein>
    <submittedName>
        <fullName evidence="4">Pentatricopeptide repeat-containing protein, mitochondrial</fullName>
    </submittedName>
</protein>
<dbReference type="InterPro" id="IPR002885">
    <property type="entry name" value="PPR_rpt"/>
</dbReference>
<dbReference type="AlphaFoldDB" id="A0A438DRL4"/>
<accession>A0A438DRL4</accession>
<dbReference type="InterPro" id="IPR011990">
    <property type="entry name" value="TPR-like_helical_dom_sf"/>
</dbReference>
<dbReference type="Proteomes" id="UP000288805">
    <property type="component" value="Unassembled WGS sequence"/>
</dbReference>
<comment type="caution">
    <text evidence="4">The sequence shown here is derived from an EMBL/GenBank/DDBJ whole genome shotgun (WGS) entry which is preliminary data.</text>
</comment>
<feature type="repeat" description="PPR" evidence="3">
    <location>
        <begin position="137"/>
        <end position="171"/>
    </location>
</feature>
<evidence type="ECO:0000256" key="2">
    <source>
        <dbReference type="ARBA" id="ARBA00022737"/>
    </source>
</evidence>
<dbReference type="EMBL" id="QGNW01001513">
    <property type="protein sequence ID" value="RVW38136.1"/>
    <property type="molecule type" value="Genomic_DNA"/>
</dbReference>
<proteinExistence type="inferred from homology"/>
<evidence type="ECO:0000313" key="4">
    <source>
        <dbReference type="EMBL" id="RVW38136.1"/>
    </source>
</evidence>
<gene>
    <name evidence="4" type="primary">VvCHDh000783</name>
    <name evidence="4" type="ORF">CK203_091291</name>
</gene>
<name>A0A438DRL4_VITVI</name>
<dbReference type="NCBIfam" id="TIGR00756">
    <property type="entry name" value="PPR"/>
    <property type="match status" value="2"/>
</dbReference>
<dbReference type="Pfam" id="PF13812">
    <property type="entry name" value="PPR_3"/>
    <property type="match status" value="1"/>
</dbReference>
<dbReference type="PROSITE" id="PS51375">
    <property type="entry name" value="PPR"/>
    <property type="match status" value="2"/>
</dbReference>
<dbReference type="Pfam" id="PF13041">
    <property type="entry name" value="PPR_2"/>
    <property type="match status" value="1"/>
</dbReference>
<sequence>MKMMMTRATMATIAFSSPGSGTCMLSLPPHFLSSSHNTFHSKSLNFNTLDDALSSFNRMLHMHPPPSIADFTKLLISITKMKHYSTVLSLSHQMDSFGIPPNIYTLNILINSFCHLQRLGFAFSVLAKILKLGHQPNIATFNTLIRGLCVEGKIGEVLHLFDKMIGEGFQPNVVTYGTLINGYAKWAALVPLSGCLEAWNKEIVSLM</sequence>
<dbReference type="PANTHER" id="PTHR47941">
    <property type="entry name" value="PENTATRICOPEPTIDE REPEAT-CONTAINING PROTEIN 3, MITOCHONDRIAL"/>
    <property type="match status" value="1"/>
</dbReference>
<feature type="repeat" description="PPR" evidence="3">
    <location>
        <begin position="102"/>
        <end position="136"/>
    </location>
</feature>
<evidence type="ECO:0000256" key="3">
    <source>
        <dbReference type="PROSITE-ProRule" id="PRU00708"/>
    </source>
</evidence>
<dbReference type="Gene3D" id="1.25.40.10">
    <property type="entry name" value="Tetratricopeptide repeat domain"/>
    <property type="match status" value="1"/>
</dbReference>
<evidence type="ECO:0000256" key="1">
    <source>
        <dbReference type="ARBA" id="ARBA00007626"/>
    </source>
</evidence>